<comment type="similarity">
    <text evidence="4 12">Belongs to the TrpB family.</text>
</comment>
<organism evidence="14 15">
    <name type="scientific">Amphritea pacifica</name>
    <dbReference type="NCBI Taxonomy" id="2811233"/>
    <lineage>
        <taxon>Bacteria</taxon>
        <taxon>Pseudomonadati</taxon>
        <taxon>Pseudomonadota</taxon>
        <taxon>Gammaproteobacteria</taxon>
        <taxon>Oceanospirillales</taxon>
        <taxon>Oceanospirillaceae</taxon>
        <taxon>Amphritea</taxon>
    </lineage>
</organism>
<dbReference type="InterPro" id="IPR036052">
    <property type="entry name" value="TrpB-like_PALP_sf"/>
</dbReference>
<evidence type="ECO:0000256" key="9">
    <source>
        <dbReference type="ARBA" id="ARBA00023141"/>
    </source>
</evidence>
<dbReference type="InterPro" id="IPR006654">
    <property type="entry name" value="Trp_synth_beta"/>
</dbReference>
<comment type="pathway">
    <text evidence="3 12">Amino-acid biosynthesis; L-tryptophan biosynthesis; L-tryptophan from chorismate: step 5/5.</text>
</comment>
<evidence type="ECO:0000256" key="1">
    <source>
        <dbReference type="ARBA" id="ARBA00001933"/>
    </source>
</evidence>
<dbReference type="RefSeq" id="WP_205212802.1">
    <property type="nucleotide sequence ID" value="NZ_JAFFZP010000002.1"/>
</dbReference>
<dbReference type="InterPro" id="IPR001926">
    <property type="entry name" value="TrpB-like_PALP"/>
</dbReference>
<keyword evidence="15" id="KW-1185">Reference proteome</keyword>
<dbReference type="GO" id="GO:0004834">
    <property type="term" value="F:tryptophan synthase activity"/>
    <property type="evidence" value="ECO:0007669"/>
    <property type="project" value="UniProtKB-EC"/>
</dbReference>
<comment type="caution">
    <text evidence="14">The sequence shown here is derived from an EMBL/GenBank/DDBJ whole genome shotgun (WGS) entry which is preliminary data.</text>
</comment>
<dbReference type="InterPro" id="IPR006653">
    <property type="entry name" value="Trp_synth_b_CS"/>
</dbReference>
<dbReference type="NCBIfam" id="TIGR00263">
    <property type="entry name" value="trpB"/>
    <property type="match status" value="1"/>
</dbReference>
<evidence type="ECO:0000256" key="6">
    <source>
        <dbReference type="ARBA" id="ARBA00022605"/>
    </source>
</evidence>
<feature type="modified residue" description="N6-(pyridoxal phosphate)lysine" evidence="12">
    <location>
        <position position="95"/>
    </location>
</feature>
<dbReference type="PANTHER" id="PTHR48077">
    <property type="entry name" value="TRYPTOPHAN SYNTHASE-RELATED"/>
    <property type="match status" value="1"/>
</dbReference>
<dbReference type="PANTHER" id="PTHR48077:SF3">
    <property type="entry name" value="TRYPTOPHAN SYNTHASE"/>
    <property type="match status" value="1"/>
</dbReference>
<proteinExistence type="inferred from homology"/>
<evidence type="ECO:0000256" key="8">
    <source>
        <dbReference type="ARBA" id="ARBA00022898"/>
    </source>
</evidence>
<accession>A0ABS2W331</accession>
<name>A0ABS2W331_9GAMM</name>
<dbReference type="PROSITE" id="PS00168">
    <property type="entry name" value="TRP_SYNTHASE_BETA"/>
    <property type="match status" value="1"/>
</dbReference>
<evidence type="ECO:0000256" key="4">
    <source>
        <dbReference type="ARBA" id="ARBA00009982"/>
    </source>
</evidence>
<dbReference type="InterPro" id="IPR023026">
    <property type="entry name" value="Trp_synth_beta/beta-like"/>
</dbReference>
<dbReference type="PIRSF" id="PIRSF001413">
    <property type="entry name" value="Trp_syn_beta"/>
    <property type="match status" value="1"/>
</dbReference>
<evidence type="ECO:0000313" key="15">
    <source>
        <dbReference type="Proteomes" id="UP000760472"/>
    </source>
</evidence>
<sequence length="400" mass="43704">MSKFDFAPMPDKEGYFGNYGGQIIPPELKQVMDEIDQAYEEIRNTEAFQNELMQLNQDYVGRPSPIYHAKRLSEKLGGAQIYLKREDLNHTGAHKINHCLGEALLAKFMGKKKVLAETGAGQHGVALATACALVGIPCEIHMGQVDIEKEHPNVTKMKILGCKLVPVTRGTATLKDAVDSAFEEYLKNPEEFIYAIGSVVGPHPFPKMVRDFQSIVGREARQQFNERHGKNPDIITACVGGGSNAIGLFTAFLEDEDVKIVGVEPAGKGLDTKDHSATLTKGTPGAIHGFKCYVLQDENGEPLPVHSIASGLDYPGVGPQHCYLKDIERVEYESVTDEECLNAFMTLSQVEGIIPALESAHAVAWAMREAPKLGKDKTILINLSGRGDKDADYVAEKLGL</sequence>
<protein>
    <recommendedName>
        <fullName evidence="12">Tryptophan synthase beta chain</fullName>
        <ecNumber evidence="12">4.2.1.20</ecNumber>
    </recommendedName>
</protein>
<comment type="cofactor">
    <cofactor evidence="1 12">
        <name>pyridoxal 5'-phosphate</name>
        <dbReference type="ChEBI" id="CHEBI:597326"/>
    </cofactor>
</comment>
<feature type="domain" description="Tryptophan synthase beta chain-like PALP" evidence="13">
    <location>
        <begin position="61"/>
        <end position="385"/>
    </location>
</feature>
<dbReference type="HAMAP" id="MF_00133">
    <property type="entry name" value="Trp_synth_beta"/>
    <property type="match status" value="1"/>
</dbReference>
<keyword evidence="10 12" id="KW-0456">Lyase</keyword>
<evidence type="ECO:0000256" key="10">
    <source>
        <dbReference type="ARBA" id="ARBA00023239"/>
    </source>
</evidence>
<dbReference type="EC" id="4.2.1.20" evidence="12"/>
<keyword evidence="6 12" id="KW-0028">Amino-acid biosynthesis</keyword>
<keyword evidence="9 12" id="KW-0057">Aromatic amino acid biosynthesis</keyword>
<evidence type="ECO:0000256" key="11">
    <source>
        <dbReference type="ARBA" id="ARBA00049047"/>
    </source>
</evidence>
<evidence type="ECO:0000256" key="2">
    <source>
        <dbReference type="ARBA" id="ARBA00002786"/>
    </source>
</evidence>
<keyword evidence="7 12" id="KW-0822">Tryptophan biosynthesis</keyword>
<evidence type="ECO:0000256" key="5">
    <source>
        <dbReference type="ARBA" id="ARBA00011270"/>
    </source>
</evidence>
<evidence type="ECO:0000256" key="12">
    <source>
        <dbReference type="HAMAP-Rule" id="MF_00133"/>
    </source>
</evidence>
<dbReference type="CDD" id="cd06446">
    <property type="entry name" value="Trp-synth_B"/>
    <property type="match status" value="1"/>
</dbReference>
<dbReference type="Proteomes" id="UP000760472">
    <property type="component" value="Unassembled WGS sequence"/>
</dbReference>
<evidence type="ECO:0000256" key="7">
    <source>
        <dbReference type="ARBA" id="ARBA00022822"/>
    </source>
</evidence>
<evidence type="ECO:0000313" key="14">
    <source>
        <dbReference type="EMBL" id="MBN0986119.1"/>
    </source>
</evidence>
<gene>
    <name evidence="12 14" type="primary">trpB</name>
    <name evidence="14" type="ORF">JW498_01960</name>
</gene>
<evidence type="ECO:0000259" key="13">
    <source>
        <dbReference type="Pfam" id="PF00291"/>
    </source>
</evidence>
<evidence type="ECO:0000256" key="3">
    <source>
        <dbReference type="ARBA" id="ARBA00004733"/>
    </source>
</evidence>
<dbReference type="Pfam" id="PF00291">
    <property type="entry name" value="PALP"/>
    <property type="match status" value="1"/>
</dbReference>
<comment type="function">
    <text evidence="2 12">The beta subunit is responsible for the synthesis of L-tryptophan from indole and L-serine.</text>
</comment>
<keyword evidence="8 12" id="KW-0663">Pyridoxal phosphate</keyword>
<dbReference type="SUPFAM" id="SSF53686">
    <property type="entry name" value="Tryptophan synthase beta subunit-like PLP-dependent enzymes"/>
    <property type="match status" value="1"/>
</dbReference>
<dbReference type="EMBL" id="JAFFZP010000002">
    <property type="protein sequence ID" value="MBN0986119.1"/>
    <property type="molecule type" value="Genomic_DNA"/>
</dbReference>
<comment type="catalytic activity">
    <reaction evidence="11 12">
        <text>(1S,2R)-1-C-(indol-3-yl)glycerol 3-phosphate + L-serine = D-glyceraldehyde 3-phosphate + L-tryptophan + H2O</text>
        <dbReference type="Rhea" id="RHEA:10532"/>
        <dbReference type="ChEBI" id="CHEBI:15377"/>
        <dbReference type="ChEBI" id="CHEBI:33384"/>
        <dbReference type="ChEBI" id="CHEBI:57912"/>
        <dbReference type="ChEBI" id="CHEBI:58866"/>
        <dbReference type="ChEBI" id="CHEBI:59776"/>
        <dbReference type="EC" id="4.2.1.20"/>
    </reaction>
</comment>
<reference evidence="14 15" key="1">
    <citation type="submission" date="2021-02" db="EMBL/GenBank/DDBJ databases">
        <title>A novel species of genus Amphritea isolated from a fishpond in China.</title>
        <authorList>
            <person name="Lu H."/>
        </authorList>
    </citation>
    <scope>NUCLEOTIDE SEQUENCE [LARGE SCALE GENOMIC DNA]</scope>
    <source>
        <strain evidence="14 15">RP18W</strain>
    </source>
</reference>
<dbReference type="Gene3D" id="3.40.50.1100">
    <property type="match status" value="2"/>
</dbReference>
<comment type="subunit">
    <text evidence="5 12">Tetramer of two alpha and two beta chains.</text>
</comment>